<dbReference type="InterPro" id="IPR006222">
    <property type="entry name" value="GCVT_N"/>
</dbReference>
<evidence type="ECO:0000256" key="2">
    <source>
        <dbReference type="ARBA" id="ARBA00004173"/>
    </source>
</evidence>
<feature type="domain" description="Aminomethyltransferase C-terminal" evidence="15">
    <location>
        <begin position="532"/>
        <end position="611"/>
    </location>
</feature>
<comment type="subcellular location">
    <subcellularLocation>
        <location evidence="2">Mitochondrion</location>
    </subcellularLocation>
</comment>
<dbReference type="GO" id="GO:0005960">
    <property type="term" value="C:glycine cleavage complex"/>
    <property type="evidence" value="ECO:0007669"/>
    <property type="project" value="InterPro"/>
</dbReference>
<evidence type="ECO:0000256" key="7">
    <source>
        <dbReference type="ARBA" id="ARBA00022576"/>
    </source>
</evidence>
<dbReference type="FunFam" id="4.10.1250.10:FF:000002">
    <property type="entry name" value="Aminomethyltransferase"/>
    <property type="match status" value="1"/>
</dbReference>
<evidence type="ECO:0000313" key="17">
    <source>
        <dbReference type="Proteomes" id="UP000078540"/>
    </source>
</evidence>
<dbReference type="NCBIfam" id="TIGR00528">
    <property type="entry name" value="gcvT"/>
    <property type="match status" value="1"/>
</dbReference>
<evidence type="ECO:0000256" key="13">
    <source>
        <dbReference type="SAM" id="MobiDB-lite"/>
    </source>
</evidence>
<keyword evidence="7" id="KW-0032">Aminotransferase</keyword>
<evidence type="ECO:0000256" key="12">
    <source>
        <dbReference type="ARBA" id="ARBA00047665"/>
    </source>
</evidence>
<dbReference type="InterPro" id="IPR027266">
    <property type="entry name" value="TrmE/GcvT-like"/>
</dbReference>
<dbReference type="InterPro" id="IPR029043">
    <property type="entry name" value="GcvT/YgfZ_C"/>
</dbReference>
<dbReference type="NCBIfam" id="NF001567">
    <property type="entry name" value="PRK00389.1"/>
    <property type="match status" value="1"/>
</dbReference>
<accession>A0A195BH76</accession>
<dbReference type="GO" id="GO:0006546">
    <property type="term" value="P:glycine catabolic process"/>
    <property type="evidence" value="ECO:0007669"/>
    <property type="project" value="InterPro"/>
</dbReference>
<dbReference type="FunFam" id="3.30.70.1400:FF:000001">
    <property type="entry name" value="Aminomethyltransferase"/>
    <property type="match status" value="1"/>
</dbReference>
<dbReference type="STRING" id="520822.A0A195BH76"/>
<dbReference type="Gene3D" id="3.30.1360.120">
    <property type="entry name" value="Probable tRNA modification gtpase trme, domain 1"/>
    <property type="match status" value="1"/>
</dbReference>
<dbReference type="PANTHER" id="PTHR43757:SF16">
    <property type="entry name" value="AMINOMETHYLTRANSFERASE, MITOCHONDRIAL"/>
    <property type="match status" value="1"/>
</dbReference>
<dbReference type="Pfam" id="PF01571">
    <property type="entry name" value="GCV_T"/>
    <property type="match status" value="1"/>
</dbReference>
<dbReference type="PANTHER" id="PTHR43757">
    <property type="entry name" value="AMINOMETHYLTRANSFERASE"/>
    <property type="match status" value="1"/>
</dbReference>
<dbReference type="InterPro" id="IPR013977">
    <property type="entry name" value="GcvT_C"/>
</dbReference>
<dbReference type="GO" id="GO:0032259">
    <property type="term" value="P:methylation"/>
    <property type="evidence" value="ECO:0007669"/>
    <property type="project" value="UniProtKB-KW"/>
</dbReference>
<dbReference type="SUPFAM" id="SSF101790">
    <property type="entry name" value="Aminomethyltransferase beta-barrel domain"/>
    <property type="match status" value="1"/>
</dbReference>
<keyword evidence="10" id="KW-0496">Mitochondrion</keyword>
<dbReference type="GO" id="GO:0008483">
    <property type="term" value="F:transaminase activity"/>
    <property type="evidence" value="ECO:0007669"/>
    <property type="project" value="UniProtKB-KW"/>
</dbReference>
<keyword evidence="17" id="KW-1185">Reference proteome</keyword>
<keyword evidence="16" id="KW-0489">Methyltransferase</keyword>
<dbReference type="Pfam" id="PF08669">
    <property type="entry name" value="GCV_T_C"/>
    <property type="match status" value="1"/>
</dbReference>
<evidence type="ECO:0000256" key="4">
    <source>
        <dbReference type="ARBA" id="ARBA00011690"/>
    </source>
</evidence>
<evidence type="ECO:0000256" key="10">
    <source>
        <dbReference type="ARBA" id="ARBA00023128"/>
    </source>
</evidence>
<dbReference type="GO" id="GO:0005739">
    <property type="term" value="C:mitochondrion"/>
    <property type="evidence" value="ECO:0007669"/>
    <property type="project" value="UniProtKB-SubCell"/>
</dbReference>
<comment type="function">
    <text evidence="1">The glycine cleavage system catalyzes the degradation of glycine.</text>
</comment>
<feature type="domain" description="GCVT N-terminal" evidence="14">
    <location>
        <begin position="260"/>
        <end position="508"/>
    </location>
</feature>
<comment type="similarity">
    <text evidence="3">Belongs to the GcvT family.</text>
</comment>
<evidence type="ECO:0000256" key="11">
    <source>
        <dbReference type="ARBA" id="ARBA00031395"/>
    </source>
</evidence>
<keyword evidence="9" id="KW-0809">Transit peptide</keyword>
<proteinExistence type="inferred from homology"/>
<evidence type="ECO:0000256" key="6">
    <source>
        <dbReference type="ARBA" id="ARBA00015825"/>
    </source>
</evidence>
<comment type="subunit">
    <text evidence="4">The glycine cleavage system is composed of four proteins: P, T, L and H.</text>
</comment>
<evidence type="ECO:0000256" key="5">
    <source>
        <dbReference type="ARBA" id="ARBA00012616"/>
    </source>
</evidence>
<dbReference type="GO" id="GO:0004047">
    <property type="term" value="F:aminomethyltransferase activity"/>
    <property type="evidence" value="ECO:0007669"/>
    <property type="project" value="UniProtKB-EC"/>
</dbReference>
<organism evidence="16 17">
    <name type="scientific">Atta colombica</name>
    <dbReference type="NCBI Taxonomy" id="520822"/>
    <lineage>
        <taxon>Eukaryota</taxon>
        <taxon>Metazoa</taxon>
        <taxon>Ecdysozoa</taxon>
        <taxon>Arthropoda</taxon>
        <taxon>Hexapoda</taxon>
        <taxon>Insecta</taxon>
        <taxon>Pterygota</taxon>
        <taxon>Neoptera</taxon>
        <taxon>Endopterygota</taxon>
        <taxon>Hymenoptera</taxon>
        <taxon>Apocrita</taxon>
        <taxon>Aculeata</taxon>
        <taxon>Formicoidea</taxon>
        <taxon>Formicidae</taxon>
        <taxon>Myrmicinae</taxon>
        <taxon>Atta</taxon>
    </lineage>
</organism>
<evidence type="ECO:0000256" key="1">
    <source>
        <dbReference type="ARBA" id="ARBA00003631"/>
    </source>
</evidence>
<comment type="catalytic activity">
    <reaction evidence="12">
        <text>N(6)-[(R)-S(8)-aminomethyldihydrolipoyl]-L-lysyl-[protein] + (6S)-5,6,7,8-tetrahydrofolate = N(6)-[(R)-dihydrolipoyl]-L-lysyl-[protein] + (6R)-5,10-methylene-5,6,7,8-tetrahydrofolate + NH4(+)</text>
        <dbReference type="Rhea" id="RHEA:16945"/>
        <dbReference type="Rhea" id="RHEA-COMP:10475"/>
        <dbReference type="Rhea" id="RHEA-COMP:10492"/>
        <dbReference type="ChEBI" id="CHEBI:15636"/>
        <dbReference type="ChEBI" id="CHEBI:28938"/>
        <dbReference type="ChEBI" id="CHEBI:57453"/>
        <dbReference type="ChEBI" id="CHEBI:83100"/>
        <dbReference type="ChEBI" id="CHEBI:83143"/>
        <dbReference type="EC" id="2.1.2.10"/>
    </reaction>
</comment>
<evidence type="ECO:0000256" key="9">
    <source>
        <dbReference type="ARBA" id="ARBA00022946"/>
    </source>
</evidence>
<evidence type="ECO:0000259" key="15">
    <source>
        <dbReference type="Pfam" id="PF08669"/>
    </source>
</evidence>
<evidence type="ECO:0000256" key="8">
    <source>
        <dbReference type="ARBA" id="ARBA00022679"/>
    </source>
</evidence>
<dbReference type="Proteomes" id="UP000078540">
    <property type="component" value="Unassembled WGS sequence"/>
</dbReference>
<evidence type="ECO:0000259" key="14">
    <source>
        <dbReference type="Pfam" id="PF01571"/>
    </source>
</evidence>
<sequence>MWQRQLHKGRCSSAALQAKTVGLFLIGAAEIVRQYLLGATARRTTYVHIIRGSVYRKCAAYDKTDSLAVRAPRRHSRLHAVTLTEPPRFDLTSHTRSSWPQRENFERDDGGESTGKTRERQIWRFQRPRKTFGKPENTGNGEHPETLNLMIDRSREEVATAMIPKQSTQLITVDGDERTDPSRCLVMDRSYKRDVFDRIRSARSYLSAESRRTPSTVNRLVARPEVYRIHFVRNFLSKPHPSRSTVWLNISLKRLLTRFKIVNFAGWLLSVQYREAIAVSHLHTRSLASLFDVGHMLQTCVSGKDAGEYLESLTTCDLKNLSRGAATLTVFTNDKGGILDDLIITKDDEDKYFVISNAGRREEDSRLLLERQDDFKKVGKDVYIDFLDPLEQGLIALQGPTAEMVLQSLVKIDLRSLKFMNSVKTEVSGSRIRISRCGYTGEDGFEISVPANDAINLVERILEIPDVKLAGLGARDSLRLEAGLCLYGHDINEDTTPIEAALTWLVAKRRRVEANFPGAQRILSQIKTGTTKKRVGLLLGQGPPAREGAPILTPEGERVGSVTSGGPSPTLGRPIAMGYMPPDLAQYGGGILVEVRGKTYKGTVTRMPFVKTKYYTAK</sequence>
<dbReference type="InterPro" id="IPR028896">
    <property type="entry name" value="GcvT/YgfZ/DmdA"/>
</dbReference>
<feature type="region of interest" description="Disordered" evidence="13">
    <location>
        <begin position="89"/>
        <end position="118"/>
    </location>
</feature>
<dbReference type="GO" id="GO:0008168">
    <property type="term" value="F:methyltransferase activity"/>
    <property type="evidence" value="ECO:0007669"/>
    <property type="project" value="UniProtKB-KW"/>
</dbReference>
<dbReference type="SUPFAM" id="SSF103025">
    <property type="entry name" value="Folate-binding domain"/>
    <property type="match status" value="1"/>
</dbReference>
<dbReference type="EC" id="2.1.2.10" evidence="5"/>
<dbReference type="Gene3D" id="3.30.70.1400">
    <property type="entry name" value="Aminomethyltransferase beta-barrel domains"/>
    <property type="match status" value="1"/>
</dbReference>
<dbReference type="EMBL" id="KQ976467">
    <property type="protein sequence ID" value="KYM84106.1"/>
    <property type="molecule type" value="Genomic_DNA"/>
</dbReference>
<evidence type="ECO:0000313" key="16">
    <source>
        <dbReference type="EMBL" id="KYM84106.1"/>
    </source>
</evidence>
<reference evidence="16 17" key="1">
    <citation type="submission" date="2015-09" db="EMBL/GenBank/DDBJ databases">
        <title>Atta colombica WGS genome.</title>
        <authorList>
            <person name="Nygaard S."/>
            <person name="Hu H."/>
            <person name="Boomsma J."/>
            <person name="Zhang G."/>
        </authorList>
    </citation>
    <scope>NUCLEOTIDE SEQUENCE [LARGE SCALE GENOMIC DNA]</scope>
    <source>
        <strain evidence="16">Treedump-2</strain>
        <tissue evidence="16">Whole body</tissue>
    </source>
</reference>
<protein>
    <recommendedName>
        <fullName evidence="6">Aminomethyltransferase, mitochondrial</fullName>
        <ecNumber evidence="5">2.1.2.10</ecNumber>
    </recommendedName>
    <alternativeName>
        <fullName evidence="11">Glycine cleavage system T protein</fullName>
    </alternativeName>
</protein>
<keyword evidence="8 16" id="KW-0808">Transferase</keyword>
<dbReference type="Gene3D" id="2.40.30.110">
    <property type="entry name" value="Aminomethyltransferase beta-barrel domains"/>
    <property type="match status" value="1"/>
</dbReference>
<dbReference type="AlphaFoldDB" id="A0A195BH76"/>
<feature type="compositionally biased region" description="Basic and acidic residues" evidence="13">
    <location>
        <begin position="103"/>
        <end position="118"/>
    </location>
</feature>
<feature type="region of interest" description="Disordered" evidence="13">
    <location>
        <begin position="546"/>
        <end position="567"/>
    </location>
</feature>
<name>A0A195BH76_9HYME</name>
<gene>
    <name evidence="16" type="ORF">ALC53_05483</name>
</gene>
<dbReference type="InterPro" id="IPR006223">
    <property type="entry name" value="GcvT"/>
</dbReference>
<evidence type="ECO:0000256" key="3">
    <source>
        <dbReference type="ARBA" id="ARBA00008609"/>
    </source>
</evidence>
<dbReference type="Gene3D" id="4.10.1250.10">
    <property type="entry name" value="Aminomethyltransferase fragment"/>
    <property type="match status" value="1"/>
</dbReference>